<reference evidence="1 3" key="1">
    <citation type="journal article" date="2016" name="PLoS ONE">
        <title>Sequence Assembly of Yarrowia lipolytica Strain W29/CLIB89 Shows Transposable Element Diversity.</title>
        <authorList>
            <person name="Magnan C."/>
            <person name="Yu J."/>
            <person name="Chang I."/>
            <person name="Jahn E."/>
            <person name="Kanomata Y."/>
            <person name="Wu J."/>
            <person name="Zeller M."/>
            <person name="Oakes M."/>
            <person name="Baldi P."/>
            <person name="Sandmeyer S."/>
        </authorList>
    </citation>
    <scope>NUCLEOTIDE SEQUENCE [LARGE SCALE GENOMIC DNA]</scope>
    <source>
        <strain evidence="1">CLIB89</strain>
        <strain evidence="3">CLIB89(W29)</strain>
    </source>
</reference>
<dbReference type="VEuPathDB" id="FungiDB:YALI1_F15418g"/>
<proteinExistence type="predicted"/>
<dbReference type="AlphaFoldDB" id="A0A1D8NN20"/>
<dbReference type="EMBL" id="CP017558">
    <property type="protein sequence ID" value="AOW07009.1"/>
    <property type="molecule type" value="Genomic_DNA"/>
</dbReference>
<dbReference type="EMBL" id="KZ858958">
    <property type="protein sequence ID" value="RDW27871.1"/>
    <property type="molecule type" value="Genomic_DNA"/>
</dbReference>
<evidence type="ECO:0000313" key="4">
    <source>
        <dbReference type="Proteomes" id="UP000256601"/>
    </source>
</evidence>
<reference evidence="2 4" key="2">
    <citation type="submission" date="2018-07" db="EMBL/GenBank/DDBJ databases">
        <title>Draft Genome Assemblies for Five Robust Yarrowia lipolytica Strains Exhibiting High Lipid Production and Pentose Sugar Utilization and Sugar Alcohol Secretion from Undetoxified Lignocellulosic Biomass Hydrolysates.</title>
        <authorList>
            <consortium name="DOE Joint Genome Institute"/>
            <person name="Walker C."/>
            <person name="Ryu S."/>
            <person name="Na H."/>
            <person name="Zane M."/>
            <person name="LaButti K."/>
            <person name="Lipzen A."/>
            <person name="Haridas S."/>
            <person name="Barry K."/>
            <person name="Grigoriev I.V."/>
            <person name="Quarterman J."/>
            <person name="Slininger P."/>
            <person name="Dien B."/>
            <person name="Trinh C.T."/>
        </authorList>
    </citation>
    <scope>NUCLEOTIDE SEQUENCE [LARGE SCALE GENOMIC DNA]</scope>
    <source>
        <strain evidence="2 4">YB392</strain>
    </source>
</reference>
<evidence type="ECO:0000313" key="3">
    <source>
        <dbReference type="Proteomes" id="UP000182444"/>
    </source>
</evidence>
<dbReference type="PANTHER" id="PTHR37331:SF1">
    <property type="entry name" value="YALI0F11671P"/>
    <property type="match status" value="1"/>
</dbReference>
<dbReference type="VEuPathDB" id="FungiDB:YALI0_F11671g"/>
<dbReference type="GeneID" id="2908625"/>
<dbReference type="Proteomes" id="UP000182444">
    <property type="component" value="Chromosome 1F"/>
</dbReference>
<dbReference type="PANTHER" id="PTHR37331">
    <property type="entry name" value="YALI0F11671P"/>
    <property type="match status" value="1"/>
</dbReference>
<dbReference type="RefSeq" id="XP_505297.1">
    <property type="nucleotide sequence ID" value="XM_505297.1"/>
</dbReference>
<evidence type="ECO:0000313" key="2">
    <source>
        <dbReference type="EMBL" id="RDW27871.1"/>
    </source>
</evidence>
<organism evidence="1 3">
    <name type="scientific">Yarrowia lipolytica</name>
    <name type="common">Candida lipolytica</name>
    <dbReference type="NCBI Taxonomy" id="4952"/>
    <lineage>
        <taxon>Eukaryota</taxon>
        <taxon>Fungi</taxon>
        <taxon>Dikarya</taxon>
        <taxon>Ascomycota</taxon>
        <taxon>Saccharomycotina</taxon>
        <taxon>Dipodascomycetes</taxon>
        <taxon>Dipodascales</taxon>
        <taxon>Dipodascales incertae sedis</taxon>
        <taxon>Yarrowia</taxon>
    </lineage>
</organism>
<sequence length="266" mass="30261">MFRTLQSLKTARFPSVQIRQITVGTANPRYHVHLLDKDTTDKFRQKFKHLRDVDSITATVSLSPDPLAVFCASTSISPIKKTLLDPKESPLRHTIYRPDADEDHTHKETRIYSLKEFQTLYGQDSVTDADCLSNLYCDPRVFDKGNSDFLKVLNEVLKKDAYKDPQVKDFAAGQVFSILPPQKQKKGSAPGGTLYIPVFDNRNPPMQARVPDVQDTMGMIVVDYEGKINPDTYEENFQYRIITPDGPPQLSDYIYPKVKKVCEEAN</sequence>
<name>A0A1D8NN20_YARLL</name>
<dbReference type="Proteomes" id="UP000256601">
    <property type="component" value="Unassembled WGS sequence"/>
</dbReference>
<protein>
    <submittedName>
        <fullName evidence="1">Uncharacterized protein</fullName>
    </submittedName>
</protein>
<accession>A0A1D8NN20</accession>
<dbReference type="KEGG" id="yli:2908625"/>
<gene>
    <name evidence="2" type="ORF">B0I71DRAFT_12956</name>
    <name evidence="1" type="ORF">YALI1_F15418g</name>
</gene>
<dbReference type="OrthoDB" id="5397701at2759"/>
<evidence type="ECO:0000313" key="1">
    <source>
        <dbReference type="EMBL" id="AOW07009.1"/>
    </source>
</evidence>